<dbReference type="InterPro" id="IPR011006">
    <property type="entry name" value="CheY-like_superfamily"/>
</dbReference>
<dbReference type="Gene3D" id="1.10.287.130">
    <property type="match status" value="2"/>
</dbReference>
<dbReference type="SMART" id="SM00387">
    <property type="entry name" value="HATPase_c"/>
    <property type="match status" value="2"/>
</dbReference>
<evidence type="ECO:0000313" key="10">
    <source>
        <dbReference type="Proteomes" id="UP001217838"/>
    </source>
</evidence>
<dbReference type="GO" id="GO:0005524">
    <property type="term" value="F:ATP binding"/>
    <property type="evidence" value="ECO:0007669"/>
    <property type="project" value="UniProtKB-KW"/>
</dbReference>
<dbReference type="InterPro" id="IPR000014">
    <property type="entry name" value="PAS"/>
</dbReference>
<reference evidence="9 10" key="1">
    <citation type="submission" date="2022-11" db="EMBL/GenBank/DDBJ databases">
        <title>Minimal conservation of predation-associated metabolite biosynthetic gene clusters underscores biosynthetic potential of Myxococcota including descriptions for ten novel species: Archangium lansinium sp. nov., Myxococcus landrumus sp. nov., Nannocystis bai.</title>
        <authorList>
            <person name="Ahearne A."/>
            <person name="Stevens C."/>
            <person name="Dowd S."/>
        </authorList>
    </citation>
    <scope>NUCLEOTIDE SEQUENCE [LARGE SCALE GENOMIC DNA]</scope>
    <source>
        <strain evidence="9 10">NCELM</strain>
    </source>
</reference>
<dbReference type="InterPro" id="IPR000700">
    <property type="entry name" value="PAS-assoc_C"/>
</dbReference>
<name>A0ABT5BEQ8_9BACT</name>
<feature type="domain" description="Histidine kinase" evidence="6">
    <location>
        <begin position="373"/>
        <end position="593"/>
    </location>
</feature>
<evidence type="ECO:0000256" key="5">
    <source>
        <dbReference type="SAM" id="MobiDB-lite"/>
    </source>
</evidence>
<dbReference type="Pfam" id="PF02518">
    <property type="entry name" value="HATPase_c"/>
    <property type="match status" value="2"/>
</dbReference>
<dbReference type="InterPro" id="IPR003661">
    <property type="entry name" value="HisK_dim/P_dom"/>
</dbReference>
<dbReference type="Pfam" id="PF00072">
    <property type="entry name" value="Response_reg"/>
    <property type="match status" value="1"/>
</dbReference>
<feature type="domain" description="PAC" evidence="8">
    <location>
        <begin position="303"/>
        <end position="355"/>
    </location>
</feature>
<evidence type="ECO:0000259" key="8">
    <source>
        <dbReference type="PROSITE" id="PS50113"/>
    </source>
</evidence>
<dbReference type="InterPro" id="IPR036097">
    <property type="entry name" value="HisK_dim/P_sf"/>
</dbReference>
<dbReference type="SUPFAM" id="SSF55785">
    <property type="entry name" value="PYP-like sensor domain (PAS domain)"/>
    <property type="match status" value="3"/>
</dbReference>
<dbReference type="InterPro" id="IPR003594">
    <property type="entry name" value="HATPase_dom"/>
</dbReference>
<dbReference type="SMART" id="SM00448">
    <property type="entry name" value="REC"/>
    <property type="match status" value="1"/>
</dbReference>
<dbReference type="Proteomes" id="UP001217838">
    <property type="component" value="Unassembled WGS sequence"/>
</dbReference>
<evidence type="ECO:0000256" key="1">
    <source>
        <dbReference type="ARBA" id="ARBA00000085"/>
    </source>
</evidence>
<feature type="domain" description="Histidine kinase" evidence="6">
    <location>
        <begin position="792"/>
        <end position="1007"/>
    </location>
</feature>
<dbReference type="CDD" id="cd00082">
    <property type="entry name" value="HisKA"/>
    <property type="match status" value="2"/>
</dbReference>
<dbReference type="EMBL" id="JAQNDN010000019">
    <property type="protein sequence ID" value="MDC0672198.1"/>
    <property type="molecule type" value="Genomic_DNA"/>
</dbReference>
<feature type="domain" description="Response regulatory" evidence="7">
    <location>
        <begin position="632"/>
        <end position="747"/>
    </location>
</feature>
<dbReference type="Gene3D" id="3.40.50.2300">
    <property type="match status" value="1"/>
</dbReference>
<dbReference type="SMART" id="SM00091">
    <property type="entry name" value="PAS"/>
    <property type="match status" value="3"/>
</dbReference>
<dbReference type="CDD" id="cd16922">
    <property type="entry name" value="HATPase_EvgS-ArcB-TorS-like"/>
    <property type="match status" value="1"/>
</dbReference>
<sequence>MIPGTELAELLDDGFLVVTRDGAVRAANAAAERVLGAERAALVGCELSALLPGAPDGALLEACSGAREMRLRACDRRGISLAVRIVPRDDDAWVFLRDDPHAYAAAVAGNDQLRTILDHAPLVLFGVDAEGVITLSEGHGLAVLGRVAGINVGRSSFDVYRDVPWICDAVRRSLAGEQVSVVGELRGRVFEVHYAPVYEPGHQISGVLGVALDVTERERAMDKLAAQQAVLKYLLANVPQAIFWKDRQRRFLGCNQKFLEHTGLTVVDELLGKTDHDIWDSREEADFFRMMDERVMSSGVPILDIEEPLRLPDGRQTFILTSKVPIRDDAGEVTGLLGIYVDITERKRIEMELQRAKEAADAALRAKSEFLTVMSHELRTPLTLILGPLEALLADVAEPLSDVARASLTRMWRNASRLGRLVDDILDYQKIEAGKMKVRWEPVDVHDLVEGIVLDAEPAAHSAGITLRRELDPDLRTVPLDRRMFEKIVLNLLGNALKFTPLGGTVVVSLAHTGPDRLRLAVRDTGPGIAPEEHERVFQRFQQLDSSISRKHEGTGLGLAIVREFAEEMGGGVTLASVLGAGACFTVELPIDPDRLVGAEPPHPRPARPLHPPTPSVSAPVEHSAAAEGRPRIIVAEDNADMRAYIASILRDDHDIVLTANGAEAFAAARAHRPDVIVSDIMMPEMDGYELVTRLKRDPELRDIPVVLLSAKASREETVRGLEVGADDYLPKPFAPAELRARVGAAVRLHRVHLEVVARKVELEQTLRALKDTQEQLVQSSKMAAVGTLVAGLSHELNNPVAIIRMSAQMLLRRGSRDPFVRRTLERIERHSQRCAALVEALLAYTRRRPQVAERCELGQVLTWLLELVRPETEERGIRLVAEFSADALPALVVHRPALESALLNVIGNAADATSRGGIIEVHARAAAGDGDIDGAEILVRDSGVGIAPQALPHVFEPFYTTKAPGKGTGLGLPMTQKFVQAQGGSIRLDSELGHGTTVRLWLPLVPSEPPRAAEPPRLAEEVP</sequence>
<comment type="caution">
    <text evidence="9">The sequence shown here is derived from an EMBL/GenBank/DDBJ whole genome shotgun (WGS) entry which is preliminary data.</text>
</comment>
<accession>A0ABT5BEQ8</accession>
<dbReference type="InterPro" id="IPR001789">
    <property type="entry name" value="Sig_transdc_resp-reg_receiver"/>
</dbReference>
<dbReference type="Gene3D" id="3.30.450.20">
    <property type="entry name" value="PAS domain"/>
    <property type="match status" value="3"/>
</dbReference>
<dbReference type="Pfam" id="PF08448">
    <property type="entry name" value="PAS_4"/>
    <property type="match status" value="3"/>
</dbReference>
<dbReference type="PROSITE" id="PS50113">
    <property type="entry name" value="PAC"/>
    <property type="match status" value="2"/>
</dbReference>
<keyword evidence="9" id="KW-0067">ATP-binding</keyword>
<dbReference type="EC" id="2.7.13.3" evidence="2"/>
<dbReference type="InterPro" id="IPR013656">
    <property type="entry name" value="PAS_4"/>
</dbReference>
<dbReference type="SUPFAM" id="SSF55874">
    <property type="entry name" value="ATPase domain of HSP90 chaperone/DNA topoisomerase II/histidine kinase"/>
    <property type="match status" value="2"/>
</dbReference>
<dbReference type="Pfam" id="PF00512">
    <property type="entry name" value="HisKA"/>
    <property type="match status" value="2"/>
</dbReference>
<dbReference type="SMART" id="SM00086">
    <property type="entry name" value="PAC"/>
    <property type="match status" value="2"/>
</dbReference>
<dbReference type="InterPro" id="IPR035965">
    <property type="entry name" value="PAS-like_dom_sf"/>
</dbReference>
<gene>
    <name evidence="9" type="ORF">POL58_30905</name>
</gene>
<evidence type="ECO:0000256" key="2">
    <source>
        <dbReference type="ARBA" id="ARBA00012438"/>
    </source>
</evidence>
<keyword evidence="3 4" id="KW-0597">Phosphoprotein</keyword>
<dbReference type="CDD" id="cd00130">
    <property type="entry name" value="PAS"/>
    <property type="match status" value="1"/>
</dbReference>
<evidence type="ECO:0000259" key="7">
    <source>
        <dbReference type="PROSITE" id="PS50110"/>
    </source>
</evidence>
<comment type="catalytic activity">
    <reaction evidence="1">
        <text>ATP + protein L-histidine = ADP + protein N-phospho-L-histidine.</text>
        <dbReference type="EC" id="2.7.13.3"/>
    </reaction>
</comment>
<evidence type="ECO:0000313" key="9">
    <source>
        <dbReference type="EMBL" id="MDC0672198.1"/>
    </source>
</evidence>
<dbReference type="InterPro" id="IPR001610">
    <property type="entry name" value="PAC"/>
</dbReference>
<dbReference type="RefSeq" id="WP_272003537.1">
    <property type="nucleotide sequence ID" value="NZ_JAQNDN010000019.1"/>
</dbReference>
<organism evidence="9 10">
    <name type="scientific">Nannocystis radixulma</name>
    <dbReference type="NCBI Taxonomy" id="2995305"/>
    <lineage>
        <taxon>Bacteria</taxon>
        <taxon>Pseudomonadati</taxon>
        <taxon>Myxococcota</taxon>
        <taxon>Polyangia</taxon>
        <taxon>Nannocystales</taxon>
        <taxon>Nannocystaceae</taxon>
        <taxon>Nannocystis</taxon>
    </lineage>
</organism>
<dbReference type="InterPro" id="IPR004358">
    <property type="entry name" value="Sig_transdc_His_kin-like_C"/>
</dbReference>
<dbReference type="InterPro" id="IPR036890">
    <property type="entry name" value="HATPase_C_sf"/>
</dbReference>
<dbReference type="PRINTS" id="PR00344">
    <property type="entry name" value="BCTRLSENSOR"/>
</dbReference>
<evidence type="ECO:0000259" key="6">
    <source>
        <dbReference type="PROSITE" id="PS50109"/>
    </source>
</evidence>
<dbReference type="PROSITE" id="PS50109">
    <property type="entry name" value="HIS_KIN"/>
    <property type="match status" value="2"/>
</dbReference>
<dbReference type="SUPFAM" id="SSF47384">
    <property type="entry name" value="Homodimeric domain of signal transducing histidine kinase"/>
    <property type="match status" value="2"/>
</dbReference>
<dbReference type="PANTHER" id="PTHR43547">
    <property type="entry name" value="TWO-COMPONENT HISTIDINE KINASE"/>
    <property type="match status" value="1"/>
</dbReference>
<protein>
    <recommendedName>
        <fullName evidence="2">histidine kinase</fullName>
        <ecNumber evidence="2">2.7.13.3</ecNumber>
    </recommendedName>
</protein>
<keyword evidence="10" id="KW-1185">Reference proteome</keyword>
<dbReference type="NCBIfam" id="TIGR00229">
    <property type="entry name" value="sensory_box"/>
    <property type="match status" value="1"/>
</dbReference>
<evidence type="ECO:0000256" key="4">
    <source>
        <dbReference type="PROSITE-ProRule" id="PRU00169"/>
    </source>
</evidence>
<dbReference type="SUPFAM" id="SSF52172">
    <property type="entry name" value="CheY-like"/>
    <property type="match status" value="1"/>
</dbReference>
<keyword evidence="9" id="KW-0547">Nucleotide-binding</keyword>
<dbReference type="PROSITE" id="PS50110">
    <property type="entry name" value="RESPONSE_REGULATORY"/>
    <property type="match status" value="1"/>
</dbReference>
<dbReference type="PANTHER" id="PTHR43547:SF2">
    <property type="entry name" value="HYBRID SIGNAL TRANSDUCTION HISTIDINE KINASE C"/>
    <property type="match status" value="1"/>
</dbReference>
<feature type="region of interest" description="Disordered" evidence="5">
    <location>
        <begin position="598"/>
        <end position="625"/>
    </location>
</feature>
<feature type="domain" description="PAC" evidence="8">
    <location>
        <begin position="175"/>
        <end position="226"/>
    </location>
</feature>
<dbReference type="Gene3D" id="3.30.565.10">
    <property type="entry name" value="Histidine kinase-like ATPase, C-terminal domain"/>
    <property type="match status" value="2"/>
</dbReference>
<dbReference type="SMART" id="SM00388">
    <property type="entry name" value="HisKA"/>
    <property type="match status" value="2"/>
</dbReference>
<evidence type="ECO:0000256" key="3">
    <source>
        <dbReference type="ARBA" id="ARBA00022553"/>
    </source>
</evidence>
<proteinExistence type="predicted"/>
<dbReference type="InterPro" id="IPR005467">
    <property type="entry name" value="His_kinase_dom"/>
</dbReference>
<feature type="modified residue" description="4-aspartylphosphate" evidence="4">
    <location>
        <position position="680"/>
    </location>
</feature>